<dbReference type="InterPro" id="IPR038679">
    <property type="entry name" value="PmrD_sf"/>
</dbReference>
<dbReference type="InterPro" id="IPR044854">
    <property type="entry name" value="IraM/PmrD"/>
</dbReference>
<dbReference type="AlphaFoldDB" id="A0AAP9QZC6"/>
<accession>A0AAP9QZC6</accession>
<protein>
    <submittedName>
        <fullName evidence="1">Histidine kinase</fullName>
    </submittedName>
</protein>
<keyword evidence="1" id="KW-0418">Kinase</keyword>
<evidence type="ECO:0000313" key="1">
    <source>
        <dbReference type="EMBL" id="QMR41610.1"/>
    </source>
</evidence>
<dbReference type="Proteomes" id="UP000514462">
    <property type="component" value="Chromosome"/>
</dbReference>
<dbReference type="RefSeq" id="WP_072057041.1">
    <property type="nucleotide sequence ID" value="NZ_CABHFP010000006.1"/>
</dbReference>
<evidence type="ECO:0000313" key="2">
    <source>
        <dbReference type="Proteomes" id="UP000514462"/>
    </source>
</evidence>
<gene>
    <name evidence="1" type="ORF">HV331_19875</name>
</gene>
<reference evidence="2" key="1">
    <citation type="submission" date="2020-06" db="EMBL/GenBank/DDBJ databases">
        <title>REHAB project genomes.</title>
        <authorList>
            <person name="Shaw L.P."/>
        </authorList>
    </citation>
    <scope>NUCLEOTIDE SEQUENCE [LARGE SCALE GENOMIC DNA]</scope>
    <source>
        <strain evidence="2">RHBSTW-00938</strain>
    </source>
</reference>
<proteinExistence type="predicted"/>
<dbReference type="Gene3D" id="2.40.50.650">
    <property type="match status" value="1"/>
</dbReference>
<name>A0AAP9QZC6_KLEAE</name>
<sequence length="79" mass="8848">MEWWVKKVRKNLSTARTCVVLQSGHIVVIAEIENQCRLQEGDKLTPGPNALYYINNNSAATLRVVSASNFSAERWAQTA</sequence>
<organism evidence="1 2">
    <name type="scientific">Klebsiella aerogenes</name>
    <name type="common">Enterobacter aerogenes</name>
    <dbReference type="NCBI Taxonomy" id="548"/>
    <lineage>
        <taxon>Bacteria</taxon>
        <taxon>Pseudomonadati</taxon>
        <taxon>Pseudomonadota</taxon>
        <taxon>Gammaproteobacteria</taxon>
        <taxon>Enterobacterales</taxon>
        <taxon>Enterobacteriaceae</taxon>
        <taxon>Klebsiella/Raoultella group</taxon>
        <taxon>Klebsiella</taxon>
    </lineage>
</organism>
<dbReference type="GO" id="GO:0016301">
    <property type="term" value="F:kinase activity"/>
    <property type="evidence" value="ECO:0007669"/>
    <property type="project" value="UniProtKB-KW"/>
</dbReference>
<dbReference type="Pfam" id="PF11183">
    <property type="entry name" value="PmrD"/>
    <property type="match status" value="1"/>
</dbReference>
<dbReference type="EMBL" id="CP055904">
    <property type="protein sequence ID" value="QMR41610.1"/>
    <property type="molecule type" value="Genomic_DNA"/>
</dbReference>
<keyword evidence="1" id="KW-0808">Transferase</keyword>